<reference evidence="5 6" key="1">
    <citation type="submission" date="2023-10" db="EMBL/GenBank/DDBJ databases">
        <title>Screening of Alkalihalobacillus lindianensis BZ-TG-R113 and Its Alleviation of Salt Stress on Rapeseed Growth.</title>
        <authorList>
            <person name="Zhao B."/>
            <person name="Guo T."/>
        </authorList>
    </citation>
    <scope>NUCLEOTIDE SEQUENCE [LARGE SCALE GENOMIC DNA]</scope>
    <source>
        <strain evidence="5 6">BZ-TG-R113</strain>
    </source>
</reference>
<dbReference type="SUPFAM" id="SSF46785">
    <property type="entry name" value="Winged helix' DNA-binding domain"/>
    <property type="match status" value="1"/>
</dbReference>
<dbReference type="Proteomes" id="UP001287282">
    <property type="component" value="Unassembled WGS sequence"/>
</dbReference>
<gene>
    <name evidence="5" type="ORF">RYX56_03290</name>
</gene>
<evidence type="ECO:0000256" key="1">
    <source>
        <dbReference type="ARBA" id="ARBA00023015"/>
    </source>
</evidence>
<dbReference type="InterPro" id="IPR036388">
    <property type="entry name" value="WH-like_DNA-bd_sf"/>
</dbReference>
<organism evidence="5 6">
    <name type="scientific">Alkalihalophilus lindianensis</name>
    <dbReference type="NCBI Taxonomy" id="1630542"/>
    <lineage>
        <taxon>Bacteria</taxon>
        <taxon>Bacillati</taxon>
        <taxon>Bacillota</taxon>
        <taxon>Bacilli</taxon>
        <taxon>Bacillales</taxon>
        <taxon>Bacillaceae</taxon>
        <taxon>Alkalihalophilus</taxon>
    </lineage>
</organism>
<evidence type="ECO:0000256" key="3">
    <source>
        <dbReference type="ARBA" id="ARBA00023163"/>
    </source>
</evidence>
<dbReference type="EMBL" id="JAWJBA010000001">
    <property type="protein sequence ID" value="MDV2683393.1"/>
    <property type="molecule type" value="Genomic_DNA"/>
</dbReference>
<evidence type="ECO:0000313" key="5">
    <source>
        <dbReference type="EMBL" id="MDV2683393.1"/>
    </source>
</evidence>
<evidence type="ECO:0000259" key="4">
    <source>
        <dbReference type="PROSITE" id="PS50995"/>
    </source>
</evidence>
<accession>A0ABU3X663</accession>
<dbReference type="PROSITE" id="PS50995">
    <property type="entry name" value="HTH_MARR_2"/>
    <property type="match status" value="1"/>
</dbReference>
<evidence type="ECO:0000256" key="2">
    <source>
        <dbReference type="ARBA" id="ARBA00023125"/>
    </source>
</evidence>
<dbReference type="PANTHER" id="PTHR33164:SF89">
    <property type="entry name" value="MARR FAMILY REGULATORY PROTEIN"/>
    <property type="match status" value="1"/>
</dbReference>
<dbReference type="InterPro" id="IPR039422">
    <property type="entry name" value="MarR/SlyA-like"/>
</dbReference>
<dbReference type="PROSITE" id="PS01117">
    <property type="entry name" value="HTH_MARR_1"/>
    <property type="match status" value="1"/>
</dbReference>
<keyword evidence="6" id="KW-1185">Reference proteome</keyword>
<keyword evidence="3" id="KW-0804">Transcription</keyword>
<dbReference type="InterPro" id="IPR023187">
    <property type="entry name" value="Tscrpt_reg_MarR-type_CS"/>
</dbReference>
<feature type="domain" description="HTH marR-type" evidence="4">
    <location>
        <begin position="1"/>
        <end position="139"/>
    </location>
</feature>
<comment type="caution">
    <text evidence="5">The sequence shown here is derived from an EMBL/GenBank/DDBJ whole genome shotgun (WGS) entry which is preliminary data.</text>
</comment>
<dbReference type="Gene3D" id="1.10.10.10">
    <property type="entry name" value="Winged helix-like DNA-binding domain superfamily/Winged helix DNA-binding domain"/>
    <property type="match status" value="1"/>
</dbReference>
<dbReference type="InterPro" id="IPR000835">
    <property type="entry name" value="HTH_MarR-typ"/>
</dbReference>
<dbReference type="PANTHER" id="PTHR33164">
    <property type="entry name" value="TRANSCRIPTIONAL REGULATOR, MARR FAMILY"/>
    <property type="match status" value="1"/>
</dbReference>
<keyword evidence="2" id="KW-0238">DNA-binding</keyword>
<dbReference type="Pfam" id="PF01047">
    <property type="entry name" value="MarR"/>
    <property type="match status" value="1"/>
</dbReference>
<dbReference type="SMART" id="SM00347">
    <property type="entry name" value="HTH_MARR"/>
    <property type="match status" value="1"/>
</dbReference>
<sequence>MSLRQLDNRIGYHIGLVAHQIHNQYNQKLAEFELTVAQARVLYLLAYYGAQTQVELQKRLFVKGSTMNGVIDSLLKKDFIKKVNSDVDKRAKYIHLTSKGEAIEGELWEEMNHFESNLMIGFSDEEKALLLSWLKKVEGNIQCESLKKEDRREEE</sequence>
<evidence type="ECO:0000313" key="6">
    <source>
        <dbReference type="Proteomes" id="UP001287282"/>
    </source>
</evidence>
<protein>
    <submittedName>
        <fullName evidence="5">MarR family transcriptional regulator</fullName>
    </submittedName>
</protein>
<proteinExistence type="predicted"/>
<dbReference type="PRINTS" id="PR00598">
    <property type="entry name" value="HTHMARR"/>
</dbReference>
<name>A0ABU3X663_9BACI</name>
<dbReference type="InterPro" id="IPR036390">
    <property type="entry name" value="WH_DNA-bd_sf"/>
</dbReference>
<keyword evidence="1" id="KW-0805">Transcription regulation</keyword>
<dbReference type="RefSeq" id="WP_317120701.1">
    <property type="nucleotide sequence ID" value="NZ_JAWJBA010000001.1"/>
</dbReference>